<evidence type="ECO:0000256" key="6">
    <source>
        <dbReference type="ARBA" id="ARBA00022801"/>
    </source>
</evidence>
<dbReference type="GO" id="GO:0016829">
    <property type="term" value="F:lyase activity"/>
    <property type="evidence" value="ECO:0007669"/>
    <property type="project" value="UniProtKB-KW"/>
</dbReference>
<dbReference type="PANTHER" id="PTHR42701">
    <property type="entry name" value="IMIDAZOLE GLYCEROL PHOSPHATE SYNTHASE SUBUNIT HISH"/>
    <property type="match status" value="1"/>
</dbReference>
<keyword evidence="5 12" id="KW-0028">Amino-acid biosynthesis</keyword>
<dbReference type="SUPFAM" id="SSF52317">
    <property type="entry name" value="Class I glutamine amidotransferase-like"/>
    <property type="match status" value="1"/>
</dbReference>
<evidence type="ECO:0000256" key="9">
    <source>
        <dbReference type="ARBA" id="ARBA00023239"/>
    </source>
</evidence>
<evidence type="ECO:0000256" key="12">
    <source>
        <dbReference type="HAMAP-Rule" id="MF_00278"/>
    </source>
</evidence>
<dbReference type="GO" id="GO:0000105">
    <property type="term" value="P:L-histidine biosynthetic process"/>
    <property type="evidence" value="ECO:0007669"/>
    <property type="project" value="UniProtKB-UniRule"/>
</dbReference>
<keyword evidence="6 12" id="KW-0378">Hydrolase</keyword>
<dbReference type="GO" id="GO:0005737">
    <property type="term" value="C:cytoplasm"/>
    <property type="evidence" value="ECO:0007669"/>
    <property type="project" value="UniProtKB-SubCell"/>
</dbReference>
<evidence type="ECO:0000256" key="7">
    <source>
        <dbReference type="ARBA" id="ARBA00022962"/>
    </source>
</evidence>
<sequence>MTTSIDHSANDMTVIIDTGVCNLTSVYNAMKRLTKHVAISSDSDVIQQAARVILPGVGSAHSGMASLSKKQLANLIPTLKQPVLGICLGMQLLTNESEESTSTDTINCLGCIPTTVNSFIQTRLPLPHMGWNKFNPTCLHPIFKNLTDGEYVYFVHGFNVPISEYTIANCDYGETFSAAIVNKNFIGLQFHPEKSGAIGSQILANFLEMKEEDEMAS</sequence>
<dbReference type="InterPro" id="IPR010139">
    <property type="entry name" value="Imidazole-glycPsynth_HisH"/>
</dbReference>
<dbReference type="OrthoDB" id="9807137at2"/>
<comment type="catalytic activity">
    <reaction evidence="11 12">
        <text>L-glutamine + H2O = L-glutamate + NH4(+)</text>
        <dbReference type="Rhea" id="RHEA:15889"/>
        <dbReference type="ChEBI" id="CHEBI:15377"/>
        <dbReference type="ChEBI" id="CHEBI:28938"/>
        <dbReference type="ChEBI" id="CHEBI:29985"/>
        <dbReference type="ChEBI" id="CHEBI:58359"/>
        <dbReference type="EC" id="3.5.1.2"/>
    </reaction>
</comment>
<evidence type="ECO:0000259" key="14">
    <source>
        <dbReference type="Pfam" id="PF00117"/>
    </source>
</evidence>
<dbReference type="PRINTS" id="PR00097">
    <property type="entry name" value="ANTSNTHASEII"/>
</dbReference>
<dbReference type="Proteomes" id="UP000273022">
    <property type="component" value="Unassembled WGS sequence"/>
</dbReference>
<comment type="caution">
    <text evidence="15">The sequence shown here is derived from an EMBL/GenBank/DDBJ whole genome shotgun (WGS) entry which is preliminary data.</text>
</comment>
<comment type="subunit">
    <text evidence="3 12">Heterodimer of HisH and HisF.</text>
</comment>
<dbReference type="InterPro" id="IPR029062">
    <property type="entry name" value="Class_I_gatase-like"/>
</dbReference>
<dbReference type="Gene3D" id="3.40.50.880">
    <property type="match status" value="1"/>
</dbReference>
<organism evidence="15 16">
    <name type="scientific">Parashewanella spongiae</name>
    <dbReference type="NCBI Taxonomy" id="342950"/>
    <lineage>
        <taxon>Bacteria</taxon>
        <taxon>Pseudomonadati</taxon>
        <taxon>Pseudomonadota</taxon>
        <taxon>Gammaproteobacteria</taxon>
        <taxon>Alteromonadales</taxon>
        <taxon>Shewanellaceae</taxon>
        <taxon>Parashewanella</taxon>
    </lineage>
</organism>
<reference evidence="15 16" key="1">
    <citation type="submission" date="2018-09" db="EMBL/GenBank/DDBJ databases">
        <title>Phylogeny of the Shewanellaceae, and recommendation for two new genera, Pseudoshewanella and Parashewanella.</title>
        <authorList>
            <person name="Wang G."/>
        </authorList>
    </citation>
    <scope>NUCLEOTIDE SEQUENCE [LARGE SCALE GENOMIC DNA]</scope>
    <source>
        <strain evidence="15 16">KCTC 22492</strain>
    </source>
</reference>
<comment type="subcellular location">
    <subcellularLocation>
        <location evidence="1 12">Cytoplasm</location>
    </subcellularLocation>
</comment>
<evidence type="ECO:0000256" key="1">
    <source>
        <dbReference type="ARBA" id="ARBA00004496"/>
    </source>
</evidence>
<dbReference type="GO" id="GO:0004359">
    <property type="term" value="F:glutaminase activity"/>
    <property type="evidence" value="ECO:0007669"/>
    <property type="project" value="UniProtKB-EC"/>
</dbReference>
<dbReference type="PROSITE" id="PS51273">
    <property type="entry name" value="GATASE_TYPE_1"/>
    <property type="match status" value="1"/>
</dbReference>
<comment type="catalytic activity">
    <reaction evidence="10 12">
        <text>5-[(5-phospho-1-deoxy-D-ribulos-1-ylimino)methylamino]-1-(5-phospho-beta-D-ribosyl)imidazole-4-carboxamide + L-glutamine = D-erythro-1-(imidazol-4-yl)glycerol 3-phosphate + 5-amino-1-(5-phospho-beta-D-ribosyl)imidazole-4-carboxamide + L-glutamate + H(+)</text>
        <dbReference type="Rhea" id="RHEA:24793"/>
        <dbReference type="ChEBI" id="CHEBI:15378"/>
        <dbReference type="ChEBI" id="CHEBI:29985"/>
        <dbReference type="ChEBI" id="CHEBI:58278"/>
        <dbReference type="ChEBI" id="CHEBI:58359"/>
        <dbReference type="ChEBI" id="CHEBI:58475"/>
        <dbReference type="ChEBI" id="CHEBI:58525"/>
        <dbReference type="EC" id="4.3.2.10"/>
    </reaction>
</comment>
<dbReference type="AlphaFoldDB" id="A0A3A6UB31"/>
<evidence type="ECO:0000256" key="11">
    <source>
        <dbReference type="ARBA" id="ARBA00049534"/>
    </source>
</evidence>
<evidence type="ECO:0000256" key="10">
    <source>
        <dbReference type="ARBA" id="ARBA00047838"/>
    </source>
</evidence>
<name>A0A3A6UB31_9GAMM</name>
<dbReference type="PANTHER" id="PTHR42701:SF1">
    <property type="entry name" value="IMIDAZOLE GLYCEROL PHOSPHATE SYNTHASE SUBUNIT HISH"/>
    <property type="match status" value="1"/>
</dbReference>
<dbReference type="CDD" id="cd01748">
    <property type="entry name" value="GATase1_IGP_Synthase"/>
    <property type="match status" value="1"/>
</dbReference>
<evidence type="ECO:0000313" key="16">
    <source>
        <dbReference type="Proteomes" id="UP000273022"/>
    </source>
</evidence>
<comment type="function">
    <text evidence="12">IGPS catalyzes the conversion of PRFAR and glutamine to IGP, AICAR and glutamate. The HisH subunit catalyzes the hydrolysis of glutamine to glutamate and ammonia as part of the synthesis of IGP and AICAR. The resulting ammonia molecule is channeled to the active site of HisF.</text>
</comment>
<dbReference type="FunFam" id="3.40.50.880:FF:000009">
    <property type="entry name" value="Imidazole glycerol phosphate synthase subunit HisH"/>
    <property type="match status" value="1"/>
</dbReference>
<accession>A0A3A6UB31</accession>
<evidence type="ECO:0000256" key="3">
    <source>
        <dbReference type="ARBA" id="ARBA00011152"/>
    </source>
</evidence>
<dbReference type="RefSeq" id="WP_121851914.1">
    <property type="nucleotide sequence ID" value="NZ_CP037952.1"/>
</dbReference>
<dbReference type="EC" id="3.5.1.2" evidence="12"/>
<dbReference type="NCBIfam" id="TIGR01855">
    <property type="entry name" value="IMP_synth_hisH"/>
    <property type="match status" value="1"/>
</dbReference>
<evidence type="ECO:0000313" key="15">
    <source>
        <dbReference type="EMBL" id="RJY19196.1"/>
    </source>
</evidence>
<proteinExistence type="inferred from homology"/>
<dbReference type="GO" id="GO:0000107">
    <property type="term" value="F:imidazoleglycerol-phosphate synthase activity"/>
    <property type="evidence" value="ECO:0007669"/>
    <property type="project" value="UniProtKB-UniRule"/>
</dbReference>
<comment type="pathway">
    <text evidence="2 12">Amino-acid biosynthesis; L-histidine biosynthesis; L-histidine from 5-phospho-alpha-D-ribose 1-diphosphate: step 5/9.</text>
</comment>
<feature type="active site" description="Nucleophile" evidence="12 13">
    <location>
        <position position="87"/>
    </location>
</feature>
<feature type="active site" evidence="12 13">
    <location>
        <position position="191"/>
    </location>
</feature>
<keyword evidence="16" id="KW-1185">Reference proteome</keyword>
<dbReference type="PIRSF" id="PIRSF000495">
    <property type="entry name" value="Amidotransf_hisH"/>
    <property type="match status" value="1"/>
</dbReference>
<dbReference type="UniPathway" id="UPA00031">
    <property type="reaction ID" value="UER00010"/>
</dbReference>
<protein>
    <recommendedName>
        <fullName evidence="12">Imidazole glycerol phosphate synthase subunit HisH</fullName>
        <ecNumber evidence="12">4.3.2.10</ecNumber>
    </recommendedName>
    <alternativeName>
        <fullName evidence="12">IGP synthase glutaminase subunit</fullName>
        <ecNumber evidence="12">3.5.1.2</ecNumber>
    </alternativeName>
    <alternativeName>
        <fullName evidence="12">IGP synthase subunit HisH</fullName>
    </alternativeName>
    <alternativeName>
        <fullName evidence="12">ImGP synthase subunit HisH</fullName>
        <shortName evidence="12">IGPS subunit HisH</shortName>
    </alternativeName>
</protein>
<evidence type="ECO:0000256" key="5">
    <source>
        <dbReference type="ARBA" id="ARBA00022605"/>
    </source>
</evidence>
<dbReference type="Pfam" id="PF00117">
    <property type="entry name" value="GATase"/>
    <property type="match status" value="1"/>
</dbReference>
<dbReference type="EMBL" id="QYYH01000006">
    <property type="protein sequence ID" value="RJY19196.1"/>
    <property type="molecule type" value="Genomic_DNA"/>
</dbReference>
<keyword evidence="9 12" id="KW-0456">Lyase</keyword>
<evidence type="ECO:0000256" key="4">
    <source>
        <dbReference type="ARBA" id="ARBA00022490"/>
    </source>
</evidence>
<dbReference type="EC" id="4.3.2.10" evidence="12"/>
<feature type="domain" description="Glutamine amidotransferase" evidence="14">
    <location>
        <begin position="15"/>
        <end position="207"/>
    </location>
</feature>
<keyword evidence="7 12" id="KW-0315">Glutamine amidotransferase</keyword>
<keyword evidence="4 12" id="KW-0963">Cytoplasm</keyword>
<evidence type="ECO:0000256" key="13">
    <source>
        <dbReference type="PIRSR" id="PIRSR000495-1"/>
    </source>
</evidence>
<evidence type="ECO:0000256" key="8">
    <source>
        <dbReference type="ARBA" id="ARBA00023102"/>
    </source>
</evidence>
<dbReference type="InterPro" id="IPR017926">
    <property type="entry name" value="GATASE"/>
</dbReference>
<dbReference type="HAMAP" id="MF_00278">
    <property type="entry name" value="HisH"/>
    <property type="match status" value="1"/>
</dbReference>
<feature type="active site" evidence="12 13">
    <location>
        <position position="193"/>
    </location>
</feature>
<keyword evidence="8 12" id="KW-0368">Histidine biosynthesis</keyword>
<gene>
    <name evidence="12 15" type="primary">hisH</name>
    <name evidence="15" type="ORF">D5R81_01615</name>
</gene>
<evidence type="ECO:0000256" key="2">
    <source>
        <dbReference type="ARBA" id="ARBA00005091"/>
    </source>
</evidence>